<dbReference type="GO" id="GO:0005998">
    <property type="term" value="P:xylulose catabolic process"/>
    <property type="evidence" value="ECO:0007669"/>
    <property type="project" value="UniProtKB-UniRule"/>
</dbReference>
<dbReference type="NCBIfam" id="TIGR01312">
    <property type="entry name" value="XylB"/>
    <property type="match status" value="1"/>
</dbReference>
<dbReference type="EC" id="2.7.1.17" evidence="6 7"/>
<sequence length="490" mass="49801">MATALGLDLGTSALKAVLIDAGGVRAAAEAPVPVRSPGPGASEQDPEDWWRALEAALGALRADAPREFAAVGAIGLSGQMHGAVWLDGADRPLRPAILWNDTRATREAAEAAALPWLEAAAGLRPGPGMTACKHVWLARHEPDVAAATRRLTLCKDYLRLRMTGEHATDPCDAAGTLLLDEAARDWSDRALDHFGMPRVSLPRVVEGPEPTGRLRPALAAAWGLDAAPVVIAGAGDGAAGALGLGLVAPGEGFVSLGTSAQITITADVWRPAPGSGLQVLAHGLPGLWYRAAALQSGAGAIAWAARMTGRSVPELLAEAAALDPAEEAPVFLPYLAGERTPHDDPDARGVVFGLGLAHGPAHLGRAVLRGLACALADGLAALRGAGGVPAELSVVGGGTRSPDLLALVAAALDTPLVLRDGGGSGAALGVARVALATLEGAEPATFLTPAPEAGRILPDPDLARALAGALPRYRALYRALRPSFAALARA</sequence>
<feature type="binding site" evidence="6">
    <location>
        <begin position="80"/>
        <end position="81"/>
    </location>
    <ligand>
        <name>substrate</name>
    </ligand>
</feature>
<dbReference type="InterPro" id="IPR043129">
    <property type="entry name" value="ATPase_NBD"/>
</dbReference>
<keyword evidence="4 6" id="KW-0418">Kinase</keyword>
<gene>
    <name evidence="6 7 10" type="primary">xylB</name>
    <name evidence="10" type="ORF">FJM51_13105</name>
</gene>
<evidence type="ECO:0000259" key="9">
    <source>
        <dbReference type="Pfam" id="PF02782"/>
    </source>
</evidence>
<accession>A0A501WRI7</accession>
<dbReference type="GO" id="GO:0042732">
    <property type="term" value="P:D-xylose metabolic process"/>
    <property type="evidence" value="ECO:0007669"/>
    <property type="project" value="UniProtKB-KW"/>
</dbReference>
<evidence type="ECO:0000256" key="1">
    <source>
        <dbReference type="ARBA" id="ARBA00009156"/>
    </source>
</evidence>
<evidence type="ECO:0000256" key="6">
    <source>
        <dbReference type="HAMAP-Rule" id="MF_02220"/>
    </source>
</evidence>
<dbReference type="GO" id="GO:0004856">
    <property type="term" value="F:D-xylulokinase activity"/>
    <property type="evidence" value="ECO:0007669"/>
    <property type="project" value="UniProtKB-UniRule"/>
</dbReference>
<evidence type="ECO:0000256" key="7">
    <source>
        <dbReference type="RuleBase" id="RU364073"/>
    </source>
</evidence>
<name>A0A501WRI7_9RHOB</name>
<comment type="caution">
    <text evidence="10">The sequence shown here is derived from an EMBL/GenBank/DDBJ whole genome shotgun (WGS) entry which is preliminary data.</text>
</comment>
<dbReference type="EMBL" id="VFRP01000012">
    <property type="protein sequence ID" value="TPE49897.1"/>
    <property type="molecule type" value="Genomic_DNA"/>
</dbReference>
<dbReference type="HAMAP" id="MF_02220">
    <property type="entry name" value="XylB"/>
    <property type="match status" value="1"/>
</dbReference>
<comment type="catalytic activity">
    <reaction evidence="6 7">
        <text>D-xylulose + ATP = D-xylulose 5-phosphate + ADP + H(+)</text>
        <dbReference type="Rhea" id="RHEA:10964"/>
        <dbReference type="ChEBI" id="CHEBI:15378"/>
        <dbReference type="ChEBI" id="CHEBI:17140"/>
        <dbReference type="ChEBI" id="CHEBI:30616"/>
        <dbReference type="ChEBI" id="CHEBI:57737"/>
        <dbReference type="ChEBI" id="CHEBI:456216"/>
        <dbReference type="EC" id="2.7.1.17"/>
    </reaction>
</comment>
<evidence type="ECO:0000256" key="5">
    <source>
        <dbReference type="ARBA" id="ARBA00022840"/>
    </source>
</evidence>
<evidence type="ECO:0000256" key="2">
    <source>
        <dbReference type="ARBA" id="ARBA00022679"/>
    </source>
</evidence>
<dbReference type="Pfam" id="PF02782">
    <property type="entry name" value="FGGY_C"/>
    <property type="match status" value="1"/>
</dbReference>
<evidence type="ECO:0000313" key="11">
    <source>
        <dbReference type="Proteomes" id="UP000319255"/>
    </source>
</evidence>
<protein>
    <recommendedName>
        <fullName evidence="6 7">Xylulose kinase</fullName>
        <shortName evidence="6 7">Xylulokinase</shortName>
        <ecNumber evidence="6 7">2.7.1.17</ecNumber>
    </recommendedName>
</protein>
<proteinExistence type="inferred from homology"/>
<dbReference type="RefSeq" id="WP_140454595.1">
    <property type="nucleotide sequence ID" value="NZ_VFRP01000012.1"/>
</dbReference>
<evidence type="ECO:0000256" key="3">
    <source>
        <dbReference type="ARBA" id="ARBA00022741"/>
    </source>
</evidence>
<keyword evidence="2 6" id="KW-0808">Transferase</keyword>
<feature type="domain" description="Carbohydrate kinase FGGY C-terminal" evidence="9">
    <location>
        <begin position="254"/>
        <end position="436"/>
    </location>
</feature>
<keyword evidence="5 6" id="KW-0067">ATP-binding</keyword>
<organism evidence="10 11">
    <name type="scientific">Amaricoccus solimangrovi</name>
    <dbReference type="NCBI Taxonomy" id="2589815"/>
    <lineage>
        <taxon>Bacteria</taxon>
        <taxon>Pseudomonadati</taxon>
        <taxon>Pseudomonadota</taxon>
        <taxon>Alphaproteobacteria</taxon>
        <taxon>Rhodobacterales</taxon>
        <taxon>Paracoccaceae</taxon>
        <taxon>Amaricoccus</taxon>
    </lineage>
</organism>
<dbReference type="GO" id="GO:0005524">
    <property type="term" value="F:ATP binding"/>
    <property type="evidence" value="ECO:0007669"/>
    <property type="project" value="UniProtKB-UniRule"/>
</dbReference>
<dbReference type="AlphaFoldDB" id="A0A501WRI7"/>
<feature type="domain" description="Carbohydrate kinase FGGY N-terminal" evidence="8">
    <location>
        <begin position="4"/>
        <end position="243"/>
    </location>
</feature>
<comment type="similarity">
    <text evidence="1 6 7">Belongs to the FGGY kinase family.</text>
</comment>
<dbReference type="Pfam" id="PF00370">
    <property type="entry name" value="FGGY_N"/>
    <property type="match status" value="1"/>
</dbReference>
<feature type="site" description="Important for activity" evidence="6">
    <location>
        <position position="8"/>
    </location>
</feature>
<dbReference type="PIRSF" id="PIRSF000538">
    <property type="entry name" value="GlpK"/>
    <property type="match status" value="1"/>
</dbReference>
<evidence type="ECO:0000256" key="4">
    <source>
        <dbReference type="ARBA" id="ARBA00022777"/>
    </source>
</evidence>
<keyword evidence="6 7" id="KW-0119">Carbohydrate metabolism</keyword>
<dbReference type="PANTHER" id="PTHR43095">
    <property type="entry name" value="SUGAR KINASE"/>
    <property type="match status" value="1"/>
</dbReference>
<keyword evidence="3 6" id="KW-0547">Nucleotide-binding</keyword>
<dbReference type="InterPro" id="IPR018484">
    <property type="entry name" value="FGGY_N"/>
</dbReference>
<feature type="active site" description="Proton acceptor" evidence="6">
    <location>
        <position position="236"/>
    </location>
</feature>
<dbReference type="CDD" id="cd07808">
    <property type="entry name" value="ASKHA_NBD_FGGY_EcXK-like"/>
    <property type="match status" value="1"/>
</dbReference>
<keyword evidence="6 7" id="KW-0859">Xylose metabolism</keyword>
<dbReference type="InterPro" id="IPR006000">
    <property type="entry name" value="Xylulokinase"/>
</dbReference>
<dbReference type="Proteomes" id="UP000319255">
    <property type="component" value="Unassembled WGS sequence"/>
</dbReference>
<dbReference type="InterPro" id="IPR018485">
    <property type="entry name" value="FGGY_C"/>
</dbReference>
<dbReference type="PANTHER" id="PTHR43095:SF6">
    <property type="entry name" value="XYLULOSE KINASE"/>
    <property type="match status" value="1"/>
</dbReference>
<comment type="function">
    <text evidence="6">Catalyzes the phosphorylation of D-xylulose to D-xylulose 5-phosphate.</text>
</comment>
<dbReference type="InterPro" id="IPR050406">
    <property type="entry name" value="FGGY_Carb_Kinase"/>
</dbReference>
<keyword evidence="11" id="KW-1185">Reference proteome</keyword>
<dbReference type="Gene3D" id="3.30.420.40">
    <property type="match status" value="2"/>
</dbReference>
<dbReference type="SUPFAM" id="SSF53067">
    <property type="entry name" value="Actin-like ATPase domain"/>
    <property type="match status" value="2"/>
</dbReference>
<dbReference type="InterPro" id="IPR000577">
    <property type="entry name" value="Carb_kinase_FGGY"/>
</dbReference>
<dbReference type="OrthoDB" id="9805576at2"/>
<evidence type="ECO:0000313" key="10">
    <source>
        <dbReference type="EMBL" id="TPE49897.1"/>
    </source>
</evidence>
<evidence type="ECO:0000259" key="8">
    <source>
        <dbReference type="Pfam" id="PF00370"/>
    </source>
</evidence>
<reference evidence="10 11" key="1">
    <citation type="submission" date="2019-06" db="EMBL/GenBank/DDBJ databases">
        <title>A novel bacterium of genus Amaricoccus, isolated from marine sediment.</title>
        <authorList>
            <person name="Huang H."/>
            <person name="Mo K."/>
            <person name="Hu Y."/>
        </authorList>
    </citation>
    <scope>NUCLEOTIDE SEQUENCE [LARGE SCALE GENOMIC DNA]</scope>
    <source>
        <strain evidence="10 11">HB172011</strain>
    </source>
</reference>